<dbReference type="Proteomes" id="UP000184330">
    <property type="component" value="Unassembled WGS sequence"/>
</dbReference>
<gene>
    <name evidence="2" type="ORF">PAC_11785</name>
</gene>
<dbReference type="OrthoDB" id="109543at2759"/>
<evidence type="ECO:0000313" key="2">
    <source>
        <dbReference type="EMBL" id="CZR61888.1"/>
    </source>
</evidence>
<dbReference type="Gene3D" id="3.90.175.10">
    <property type="entry name" value="Diphtheria Toxin, domain 1"/>
    <property type="match status" value="1"/>
</dbReference>
<dbReference type="EMBL" id="FJOG01000019">
    <property type="protein sequence ID" value="CZR61888.1"/>
    <property type="molecule type" value="Genomic_DNA"/>
</dbReference>
<dbReference type="STRING" id="576137.A0A1L7XA13"/>
<sequence length="746" mass="82664">MAPASSSKAVGKTKKVHFESDDPPSFPEDFDLKSFPKLKVANLQSRLTKSKITYDAKALKPELQAMALLSVMDILGPKQKVDEGLLEKVTGWCKVLVSELHEEIEERGLVKGANKWRCIEVLIQDEVAEAEPKKKNAKASTAVQAKSKVAVEVKGKRKAAEVESEHELSAAKAKKAKAKDDDQNTATEPETAAEDETVDDTNTPFAHPTPAVMNLLISTIYADFASPKISIRDALPGFPCTNKKELLELLDTVQHFQDSEQTYLTDLLNTAETRAEKLLVWIASKYGAEFVAATGDLKIPGFQDSIKQFVIAKPRSDLQEPWNKHFTDDEKQSLLLFHGTGYPHLQSILRNGFYPSFDISRGVGVFVAEQPTMSSGYATVADKTDRKAYNEHTRHLSPPPGTRWKHDPYLDCRLLIGCEVTGEGRLQPAPYNTGPYAFHVITKLSSVIPRYIFLLDASTTSVPTKAVVEPVMMAAFERIRTGSLQADSLAVAPGNERRVPNFNAMNLILSLFFYSIISYRSLQNDQSETLQKVLKTSDRVPSFRSQGQLTHLLQTRSDPAHAILSGICGTMEDGIKFATKELKIPSASFVATALHRRFRKSMVVFHGTWLSNLSSIIRDGFFGSDNDRATDVSEIQIMTVIWGMYGDKMQWKNGTYNEYGLVIGCEATDDGKPLIVEPDEVEAVVILRLASVMPRCFFLIPNQACEFGVPGTAQIEEPMMKAFKSIRALIDSKATSEVPEPEIGHE</sequence>
<feature type="region of interest" description="Disordered" evidence="1">
    <location>
        <begin position="1"/>
        <end position="27"/>
    </location>
</feature>
<feature type="compositionally biased region" description="Basic and acidic residues" evidence="1">
    <location>
        <begin position="158"/>
        <end position="169"/>
    </location>
</feature>
<feature type="region of interest" description="Disordered" evidence="1">
    <location>
        <begin position="158"/>
        <end position="205"/>
    </location>
</feature>
<name>A0A1L7XA13_9HELO</name>
<accession>A0A1L7XA13</accession>
<proteinExistence type="predicted"/>
<dbReference type="AlphaFoldDB" id="A0A1L7XA13"/>
<organism evidence="2 3">
    <name type="scientific">Phialocephala subalpina</name>
    <dbReference type="NCBI Taxonomy" id="576137"/>
    <lineage>
        <taxon>Eukaryota</taxon>
        <taxon>Fungi</taxon>
        <taxon>Dikarya</taxon>
        <taxon>Ascomycota</taxon>
        <taxon>Pezizomycotina</taxon>
        <taxon>Leotiomycetes</taxon>
        <taxon>Helotiales</taxon>
        <taxon>Mollisiaceae</taxon>
        <taxon>Phialocephala</taxon>
        <taxon>Phialocephala fortinii species complex</taxon>
    </lineage>
</organism>
<dbReference type="SUPFAM" id="SSF56399">
    <property type="entry name" value="ADP-ribosylation"/>
    <property type="match status" value="1"/>
</dbReference>
<reference evidence="2 3" key="1">
    <citation type="submission" date="2016-03" db="EMBL/GenBank/DDBJ databases">
        <authorList>
            <person name="Ploux O."/>
        </authorList>
    </citation>
    <scope>NUCLEOTIDE SEQUENCE [LARGE SCALE GENOMIC DNA]</scope>
    <source>
        <strain evidence="2 3">UAMH 11012</strain>
    </source>
</reference>
<protein>
    <recommendedName>
        <fullName evidence="4">PARP catalytic domain-containing protein</fullName>
    </recommendedName>
</protein>
<evidence type="ECO:0000313" key="3">
    <source>
        <dbReference type="Proteomes" id="UP000184330"/>
    </source>
</evidence>
<keyword evidence="3" id="KW-1185">Reference proteome</keyword>
<evidence type="ECO:0000256" key="1">
    <source>
        <dbReference type="SAM" id="MobiDB-lite"/>
    </source>
</evidence>
<evidence type="ECO:0008006" key="4">
    <source>
        <dbReference type="Google" id="ProtNLM"/>
    </source>
</evidence>